<proteinExistence type="predicted"/>
<keyword evidence="1" id="KW-1133">Transmembrane helix</keyword>
<sequence>MTNSTQSAFAVNAAKIGGITTVVPLLFSAIPEPWSSVISGVIIICGGVTAAIQPPQAGSKWMFPYQVVSVIGLNIGWAVNHIGARVEVSQGLPAQASPTGQDKHS</sequence>
<comment type="caution">
    <text evidence="2">The sequence shown here is derived from an EMBL/GenBank/DDBJ whole genome shotgun (WGS) entry which is preliminary data.</text>
</comment>
<protein>
    <submittedName>
        <fullName evidence="2">Uncharacterized protein</fullName>
    </submittedName>
</protein>
<accession>A0A177G4R5</accession>
<dbReference type="STRING" id="178901.AmDm5_2947"/>
<reference evidence="2 3" key="1">
    <citation type="submission" date="2016-03" db="EMBL/GenBank/DDBJ databases">
        <title>Draft genome sequence of Acetobacter malorum CECT 7742, a strain isolated from strawberry vinegar.</title>
        <authorList>
            <person name="Sainz F."/>
            <person name="Mas A."/>
            <person name="Torija M.J."/>
        </authorList>
    </citation>
    <scope>NUCLEOTIDE SEQUENCE [LARGE SCALE GENOMIC DNA]</scope>
    <source>
        <strain evidence="2 3">CECT 7742</strain>
    </source>
</reference>
<evidence type="ECO:0000313" key="3">
    <source>
        <dbReference type="Proteomes" id="UP000077349"/>
    </source>
</evidence>
<feature type="transmembrane region" description="Helical" evidence="1">
    <location>
        <begin position="34"/>
        <end position="52"/>
    </location>
</feature>
<dbReference type="PATRIC" id="fig|178901.16.peg.3731"/>
<organism evidence="2 3">
    <name type="scientific">Acetobacter malorum</name>
    <dbReference type="NCBI Taxonomy" id="178901"/>
    <lineage>
        <taxon>Bacteria</taxon>
        <taxon>Pseudomonadati</taxon>
        <taxon>Pseudomonadota</taxon>
        <taxon>Alphaproteobacteria</taxon>
        <taxon>Acetobacterales</taxon>
        <taxon>Acetobacteraceae</taxon>
        <taxon>Acetobacter</taxon>
    </lineage>
</organism>
<dbReference type="AlphaFoldDB" id="A0A177G4R5"/>
<name>A0A177G4R5_9PROT</name>
<gene>
    <name evidence="2" type="ORF">Amal_03489</name>
</gene>
<evidence type="ECO:0000313" key="2">
    <source>
        <dbReference type="EMBL" id="OAG75340.1"/>
    </source>
</evidence>
<dbReference type="Proteomes" id="UP000077349">
    <property type="component" value="Unassembled WGS sequence"/>
</dbReference>
<keyword evidence="1" id="KW-0472">Membrane</keyword>
<dbReference type="EMBL" id="LVHD01000066">
    <property type="protein sequence ID" value="OAG75340.1"/>
    <property type="molecule type" value="Genomic_DNA"/>
</dbReference>
<keyword evidence="1" id="KW-0812">Transmembrane</keyword>
<evidence type="ECO:0000256" key="1">
    <source>
        <dbReference type="SAM" id="Phobius"/>
    </source>
</evidence>